<dbReference type="EMBL" id="CP139779">
    <property type="protein sequence ID" value="WQB70096.1"/>
    <property type="molecule type" value="Genomic_DNA"/>
</dbReference>
<accession>A0ABZ0VBN8</accession>
<evidence type="ECO:0000256" key="1">
    <source>
        <dbReference type="SAM" id="Phobius"/>
    </source>
</evidence>
<evidence type="ECO:0000313" key="3">
    <source>
        <dbReference type="Proteomes" id="UP001324533"/>
    </source>
</evidence>
<dbReference type="Proteomes" id="UP001324533">
    <property type="component" value="Chromosome"/>
</dbReference>
<reference evidence="2 3" key="1">
    <citation type="submission" date="2023-06" db="EMBL/GenBank/DDBJ databases">
        <title>Rock-solubilizing bacteria, Microbacterium invictum, promotes re-establishment of vegetation in rocky wasteland by accelerating rock bio-weathering and reshaping soil bacterial community.</title>
        <authorList>
            <person name="Liu C."/>
        </authorList>
    </citation>
    <scope>NUCLEOTIDE SEQUENCE [LARGE SCALE GENOMIC DNA]</scope>
    <source>
        <strain evidence="2 3">X-18</strain>
    </source>
</reference>
<keyword evidence="1" id="KW-0472">Membrane</keyword>
<feature type="transmembrane region" description="Helical" evidence="1">
    <location>
        <begin position="70"/>
        <end position="92"/>
    </location>
</feature>
<name>A0ABZ0VBN8_9MICO</name>
<feature type="transmembrane region" description="Helical" evidence="1">
    <location>
        <begin position="104"/>
        <end position="124"/>
    </location>
</feature>
<keyword evidence="1" id="KW-0812">Transmembrane</keyword>
<evidence type="ECO:0000313" key="2">
    <source>
        <dbReference type="EMBL" id="WQB70096.1"/>
    </source>
</evidence>
<feature type="transmembrane region" description="Helical" evidence="1">
    <location>
        <begin position="46"/>
        <end position="63"/>
    </location>
</feature>
<organism evidence="2 3">
    <name type="scientific">Microbacterium invictum</name>
    <dbReference type="NCBI Taxonomy" id="515415"/>
    <lineage>
        <taxon>Bacteria</taxon>
        <taxon>Bacillati</taxon>
        <taxon>Actinomycetota</taxon>
        <taxon>Actinomycetes</taxon>
        <taxon>Micrococcales</taxon>
        <taxon>Microbacteriaceae</taxon>
        <taxon>Microbacterium</taxon>
    </lineage>
</organism>
<protein>
    <recommendedName>
        <fullName evidence="4">Integral membrane protein</fullName>
    </recommendedName>
</protein>
<keyword evidence="3" id="KW-1185">Reference proteome</keyword>
<evidence type="ECO:0008006" key="4">
    <source>
        <dbReference type="Google" id="ProtNLM"/>
    </source>
</evidence>
<dbReference type="RefSeq" id="WP_322410246.1">
    <property type="nucleotide sequence ID" value="NZ_CP139779.1"/>
</dbReference>
<keyword evidence="1" id="KW-1133">Transmembrane helix</keyword>
<proteinExistence type="predicted"/>
<sequence length="134" mass="14383">MSFAVALTVLLVLLGAFQLALAAGAPLGHFAWGGHHRVLPTRLRIGSGVSILIYAVIVLIAWSRVGAIDLIAPVVSEVGMWVVFGYFALGIVMNALSRSRPERFTMTPVCLVLAVLSFLIAMGFDDIEMETLTL</sequence>
<gene>
    <name evidence="2" type="ORF">T9R20_15565</name>
</gene>